<dbReference type="InterPro" id="IPR001452">
    <property type="entry name" value="SH3_domain"/>
</dbReference>
<dbReference type="Pfam" id="PF00611">
    <property type="entry name" value="FCH"/>
    <property type="match status" value="1"/>
</dbReference>
<protein>
    <recommendedName>
        <fullName evidence="14">Protein kinase C and casein kinase substrate in neurons 2</fullName>
    </recommendedName>
</protein>
<evidence type="ECO:0000256" key="9">
    <source>
        <dbReference type="SAM" id="MobiDB-lite"/>
    </source>
</evidence>
<evidence type="ECO:0000259" key="11">
    <source>
        <dbReference type="PROSITE" id="PS51741"/>
    </source>
</evidence>
<dbReference type="Gene3D" id="2.30.30.40">
    <property type="entry name" value="SH3 Domains"/>
    <property type="match status" value="1"/>
</dbReference>
<dbReference type="Proteomes" id="UP001501940">
    <property type="component" value="Chromosome 21"/>
</dbReference>
<dbReference type="GO" id="GO:0007010">
    <property type="term" value="P:cytoskeleton organization"/>
    <property type="evidence" value="ECO:0007669"/>
    <property type="project" value="TreeGrafter"/>
</dbReference>
<dbReference type="AlphaFoldDB" id="A0A3Q1BMX8"/>
<dbReference type="PROSITE" id="PS51741">
    <property type="entry name" value="F_BAR"/>
    <property type="match status" value="1"/>
</dbReference>
<dbReference type="PANTHER" id="PTHR23065">
    <property type="entry name" value="PROLINE-SERINE-THREONINE PHOSPHATASE INTERACTING PROTEIN 1"/>
    <property type="match status" value="1"/>
</dbReference>
<evidence type="ECO:0000259" key="10">
    <source>
        <dbReference type="PROSITE" id="PS50002"/>
    </source>
</evidence>
<dbReference type="Pfam" id="PF00018">
    <property type="entry name" value="SH3_1"/>
    <property type="match status" value="1"/>
</dbReference>
<dbReference type="GO" id="GO:0097320">
    <property type="term" value="P:plasma membrane tubulation"/>
    <property type="evidence" value="ECO:0007669"/>
    <property type="project" value="TreeGrafter"/>
</dbReference>
<evidence type="ECO:0000256" key="7">
    <source>
        <dbReference type="PROSITE-ProRule" id="PRU01077"/>
    </source>
</evidence>
<name>A0A3Q1BMX8_AMPOC</name>
<proteinExistence type="predicted"/>
<feature type="coiled-coil region" evidence="8">
    <location>
        <begin position="160"/>
        <end position="217"/>
    </location>
</feature>
<evidence type="ECO:0000313" key="12">
    <source>
        <dbReference type="Ensembl" id="ENSAOCP00000015655.2"/>
    </source>
</evidence>
<reference evidence="12" key="3">
    <citation type="submission" date="2025-09" db="UniProtKB">
        <authorList>
            <consortium name="Ensembl"/>
        </authorList>
    </citation>
    <scope>IDENTIFICATION</scope>
</reference>
<dbReference type="GeneTree" id="ENSGT00950000182973"/>
<dbReference type="Ensembl" id="ENSAOCT00000024379.2">
    <property type="protein sequence ID" value="ENSAOCP00000015655.2"/>
    <property type="gene ID" value="ENSAOCG00000020511.2"/>
</dbReference>
<evidence type="ECO:0000256" key="2">
    <source>
        <dbReference type="ARBA" id="ARBA00004413"/>
    </source>
</evidence>
<dbReference type="GO" id="GO:0032587">
    <property type="term" value="C:ruffle membrane"/>
    <property type="evidence" value="ECO:0007669"/>
    <property type="project" value="UniProtKB-SubCell"/>
</dbReference>
<keyword evidence="4 6" id="KW-0728">SH3 domain</keyword>
<dbReference type="FunFam" id="2.30.30.40:FF:000014">
    <property type="entry name" value="Kinase C and casein kinase substrate in neurons protein"/>
    <property type="match status" value="1"/>
</dbReference>
<reference evidence="12" key="2">
    <citation type="submission" date="2025-08" db="UniProtKB">
        <authorList>
            <consortium name="Ensembl"/>
        </authorList>
    </citation>
    <scope>IDENTIFICATION</scope>
</reference>
<dbReference type="FunFam" id="1.20.1270.60:FF:000205">
    <property type="entry name" value="Protein kinase C and casein kinase substrate in neurons protein 1"/>
    <property type="match status" value="1"/>
</dbReference>
<gene>
    <name evidence="12" type="primary">PACSIN2</name>
</gene>
<dbReference type="InterPro" id="IPR001060">
    <property type="entry name" value="FCH_dom"/>
</dbReference>
<dbReference type="SMART" id="SM00326">
    <property type="entry name" value="SH3"/>
    <property type="match status" value="1"/>
</dbReference>
<dbReference type="SUPFAM" id="SSF103657">
    <property type="entry name" value="BAR/IMD domain-like"/>
    <property type="match status" value="1"/>
</dbReference>
<feature type="domain" description="SH3" evidence="10">
    <location>
        <begin position="391"/>
        <end position="451"/>
    </location>
</feature>
<evidence type="ECO:0000256" key="6">
    <source>
        <dbReference type="PROSITE-ProRule" id="PRU00192"/>
    </source>
</evidence>
<dbReference type="InterPro" id="IPR027267">
    <property type="entry name" value="AH/BAR_dom_sf"/>
</dbReference>
<evidence type="ECO:0000256" key="3">
    <source>
        <dbReference type="ARBA" id="ARBA00004632"/>
    </source>
</evidence>
<dbReference type="PRINTS" id="PR00452">
    <property type="entry name" value="SH3DOMAIN"/>
</dbReference>
<dbReference type="InterPro" id="IPR036028">
    <property type="entry name" value="SH3-like_dom_sf"/>
</dbReference>
<evidence type="ECO:0000256" key="5">
    <source>
        <dbReference type="ARBA" id="ARBA00023054"/>
    </source>
</evidence>
<sequence>MSGAYDDSMIDVSSDSFWEVGNYKRTVKRVDDGNRLCNDLMNCLHERARIEKAYAQQLTEWGKRWRQLIEKGPQYGTLERAWSALCTEAEKVSELHMEVKAGLMGEDYEKLKNWQRDSYHKQMIGGFKETKEAEDGFRKAQKPWAKKLKEVETMKKSYHSACKEEKLAASRETNSKLENNNNPEAQKKLQEKVEKCQQEVQKTKERYEKSLEELDKLTPQYMENMEQVFEQWQQFEDKRIRFFRELLLEVKQHLDLSSNHRFQTVYHTLEDTISATDAEEDLKWFRSNHGPGMPMNWPQFEDWSIDLNRTLSRREKKKPSEGVTLTGISQTGSDQPVQPLLLVLLSECFVCLSSASSMEKTPDWSDEDTGGNPFSANGDGNPFEEEPTSPVISVPVRALYDYEGQEQDELSFKAGDEFTKIGEEDDQGWCKGRLKAGQIGLYPANYVEDIQ</sequence>
<dbReference type="GO" id="GO:0005543">
    <property type="term" value="F:phospholipid binding"/>
    <property type="evidence" value="ECO:0007669"/>
    <property type="project" value="TreeGrafter"/>
</dbReference>
<evidence type="ECO:0008006" key="14">
    <source>
        <dbReference type="Google" id="ProtNLM"/>
    </source>
</evidence>
<dbReference type="Gene3D" id="1.20.1270.60">
    <property type="entry name" value="Arfaptin homology (AH) domain/BAR domain"/>
    <property type="match status" value="1"/>
</dbReference>
<organism evidence="12 13">
    <name type="scientific">Amphiprion ocellaris</name>
    <name type="common">Clown anemonefish</name>
    <dbReference type="NCBI Taxonomy" id="80972"/>
    <lineage>
        <taxon>Eukaryota</taxon>
        <taxon>Metazoa</taxon>
        <taxon>Chordata</taxon>
        <taxon>Craniata</taxon>
        <taxon>Vertebrata</taxon>
        <taxon>Euteleostomi</taxon>
        <taxon>Actinopterygii</taxon>
        <taxon>Neopterygii</taxon>
        <taxon>Teleostei</taxon>
        <taxon>Neoteleostei</taxon>
        <taxon>Acanthomorphata</taxon>
        <taxon>Ovalentaria</taxon>
        <taxon>Pomacentridae</taxon>
        <taxon>Amphiprion</taxon>
    </lineage>
</organism>
<evidence type="ECO:0000256" key="1">
    <source>
        <dbReference type="ARBA" id="ARBA00004284"/>
    </source>
</evidence>
<dbReference type="SUPFAM" id="SSF50044">
    <property type="entry name" value="SH3-domain"/>
    <property type="match status" value="1"/>
</dbReference>
<evidence type="ECO:0000256" key="8">
    <source>
        <dbReference type="SAM" id="Coils"/>
    </source>
</evidence>
<comment type="subcellular location">
    <subcellularLocation>
        <location evidence="2">Cell membrane</location>
        <topology evidence="2">Peripheral membrane protein</topology>
        <orientation evidence="2">Cytoplasmic side</orientation>
    </subcellularLocation>
    <subcellularLocation>
        <location evidence="3">Cell projection</location>
        <location evidence="3">Ruffle membrane</location>
    </subcellularLocation>
    <subcellularLocation>
        <location evidence="1">Cytoplasmic vesicle membrane</location>
        <topology evidence="1">Peripheral membrane protein</topology>
    </subcellularLocation>
</comment>
<dbReference type="SMART" id="SM00055">
    <property type="entry name" value="FCH"/>
    <property type="match status" value="1"/>
</dbReference>
<evidence type="ECO:0000313" key="13">
    <source>
        <dbReference type="Proteomes" id="UP001501940"/>
    </source>
</evidence>
<dbReference type="GO" id="GO:0030659">
    <property type="term" value="C:cytoplasmic vesicle membrane"/>
    <property type="evidence" value="ECO:0007669"/>
    <property type="project" value="UniProtKB-SubCell"/>
</dbReference>
<dbReference type="GO" id="GO:0005768">
    <property type="term" value="C:endosome"/>
    <property type="evidence" value="ECO:0007669"/>
    <property type="project" value="TreeGrafter"/>
</dbReference>
<dbReference type="InterPro" id="IPR031160">
    <property type="entry name" value="F_BAR_dom"/>
</dbReference>
<keyword evidence="13" id="KW-1185">Reference proteome</keyword>
<reference evidence="12 13" key="1">
    <citation type="submission" date="2022-01" db="EMBL/GenBank/DDBJ databases">
        <title>A chromosome-scale genome assembly of the false clownfish, Amphiprion ocellaris.</title>
        <authorList>
            <person name="Ryu T."/>
        </authorList>
    </citation>
    <scope>NUCLEOTIDE SEQUENCE [LARGE SCALE GENOMIC DNA]</scope>
</reference>
<feature type="domain" description="F-BAR" evidence="11">
    <location>
        <begin position="10"/>
        <end position="281"/>
    </location>
</feature>
<keyword evidence="5 7" id="KW-0175">Coiled coil</keyword>
<evidence type="ECO:0000256" key="4">
    <source>
        <dbReference type="ARBA" id="ARBA00022443"/>
    </source>
</evidence>
<feature type="region of interest" description="Disordered" evidence="9">
    <location>
        <begin position="358"/>
        <end position="388"/>
    </location>
</feature>
<accession>A0A3Q1BMX8</accession>
<dbReference type="PANTHER" id="PTHR23065:SF14">
    <property type="entry name" value="PROTEIN KINASE C AND CASEIN KINASE SUBSTRATE IN NEURONS PROTEIN 2"/>
    <property type="match status" value="1"/>
</dbReference>
<dbReference type="GO" id="GO:0030100">
    <property type="term" value="P:regulation of endocytosis"/>
    <property type="evidence" value="ECO:0007669"/>
    <property type="project" value="TreeGrafter"/>
</dbReference>
<dbReference type="PROSITE" id="PS50002">
    <property type="entry name" value="SH3"/>
    <property type="match status" value="1"/>
</dbReference>